<feature type="chain" id="PRO_5045587675" evidence="3">
    <location>
        <begin position="27"/>
        <end position="375"/>
    </location>
</feature>
<dbReference type="Pfam" id="PF00008">
    <property type="entry name" value="EGF"/>
    <property type="match status" value="1"/>
</dbReference>
<accession>A0ABN8MRF7</accession>
<evidence type="ECO:0000256" key="1">
    <source>
        <dbReference type="ARBA" id="ARBA00023157"/>
    </source>
</evidence>
<keyword evidence="1 2" id="KW-1015">Disulfide bond</keyword>
<evidence type="ECO:0000259" key="5">
    <source>
        <dbReference type="PROSITE" id="PS50948"/>
    </source>
</evidence>
<dbReference type="PROSITE" id="PS50948">
    <property type="entry name" value="PAN"/>
    <property type="match status" value="1"/>
</dbReference>
<feature type="domain" description="EGF-like" evidence="4">
    <location>
        <begin position="124"/>
        <end position="160"/>
    </location>
</feature>
<dbReference type="Gene3D" id="2.10.25.10">
    <property type="entry name" value="Laminin"/>
    <property type="match status" value="1"/>
</dbReference>
<dbReference type="Gene3D" id="3.50.4.10">
    <property type="entry name" value="Hepatocyte Growth Factor"/>
    <property type="match status" value="1"/>
</dbReference>
<protein>
    <submittedName>
        <fullName evidence="6">Uncharacterized protein</fullName>
    </submittedName>
</protein>
<proteinExistence type="predicted"/>
<keyword evidence="7" id="KW-1185">Reference proteome</keyword>
<feature type="signal peptide" evidence="3">
    <location>
        <begin position="1"/>
        <end position="26"/>
    </location>
</feature>
<dbReference type="Proteomes" id="UP001159427">
    <property type="component" value="Unassembled WGS sequence"/>
</dbReference>
<comment type="caution">
    <text evidence="6">The sequence shown here is derived from an EMBL/GenBank/DDBJ whole genome shotgun (WGS) entry which is preliminary data.</text>
</comment>
<evidence type="ECO:0000313" key="7">
    <source>
        <dbReference type="Proteomes" id="UP001159427"/>
    </source>
</evidence>
<feature type="non-terminal residue" evidence="6">
    <location>
        <position position="375"/>
    </location>
</feature>
<evidence type="ECO:0000259" key="4">
    <source>
        <dbReference type="PROSITE" id="PS50026"/>
    </source>
</evidence>
<dbReference type="PROSITE" id="PS01186">
    <property type="entry name" value="EGF_2"/>
    <property type="match status" value="1"/>
</dbReference>
<dbReference type="PROSITE" id="PS00010">
    <property type="entry name" value="ASX_HYDROXYL"/>
    <property type="match status" value="1"/>
</dbReference>
<dbReference type="EMBL" id="CALNXI010000652">
    <property type="protein sequence ID" value="CAH3030726.1"/>
    <property type="molecule type" value="Genomic_DNA"/>
</dbReference>
<keyword evidence="3" id="KW-0732">Signal</keyword>
<organism evidence="6 7">
    <name type="scientific">Porites evermanni</name>
    <dbReference type="NCBI Taxonomy" id="104178"/>
    <lineage>
        <taxon>Eukaryota</taxon>
        <taxon>Metazoa</taxon>
        <taxon>Cnidaria</taxon>
        <taxon>Anthozoa</taxon>
        <taxon>Hexacorallia</taxon>
        <taxon>Scleractinia</taxon>
        <taxon>Fungiina</taxon>
        <taxon>Poritidae</taxon>
        <taxon>Porites</taxon>
    </lineage>
</organism>
<feature type="disulfide bond" evidence="2">
    <location>
        <begin position="150"/>
        <end position="159"/>
    </location>
</feature>
<reference evidence="6 7" key="1">
    <citation type="submission" date="2022-05" db="EMBL/GenBank/DDBJ databases">
        <authorList>
            <consortium name="Genoscope - CEA"/>
            <person name="William W."/>
        </authorList>
    </citation>
    <scope>NUCLEOTIDE SEQUENCE [LARGE SCALE GENOMIC DNA]</scope>
</reference>
<dbReference type="InterPro" id="IPR000742">
    <property type="entry name" value="EGF"/>
</dbReference>
<dbReference type="InterPro" id="IPR003609">
    <property type="entry name" value="Pan_app"/>
</dbReference>
<name>A0ABN8MRF7_9CNID</name>
<dbReference type="SUPFAM" id="SSF57196">
    <property type="entry name" value="EGF/Laminin"/>
    <property type="match status" value="1"/>
</dbReference>
<dbReference type="InterPro" id="IPR000152">
    <property type="entry name" value="EGF-type_Asp/Asn_hydroxyl_site"/>
</dbReference>
<dbReference type="PROSITE" id="PS50026">
    <property type="entry name" value="EGF_3"/>
    <property type="match status" value="1"/>
</dbReference>
<gene>
    <name evidence="6" type="ORF">PEVE_00038450</name>
</gene>
<comment type="caution">
    <text evidence="2">Lacks conserved residue(s) required for the propagation of feature annotation.</text>
</comment>
<dbReference type="SUPFAM" id="SSF57414">
    <property type="entry name" value="Hairpin loop containing domain-like"/>
    <property type="match status" value="1"/>
</dbReference>
<feature type="domain" description="Apple" evidence="5">
    <location>
        <begin position="32"/>
        <end position="111"/>
    </location>
</feature>
<keyword evidence="2" id="KW-0245">EGF-like domain</keyword>
<dbReference type="PROSITE" id="PS00022">
    <property type="entry name" value="EGF_1"/>
    <property type="match status" value="1"/>
</dbReference>
<dbReference type="CDD" id="cd00054">
    <property type="entry name" value="EGF_CA"/>
    <property type="match status" value="1"/>
</dbReference>
<dbReference type="PROSITE" id="PS51257">
    <property type="entry name" value="PROKAR_LIPOPROTEIN"/>
    <property type="match status" value="1"/>
</dbReference>
<sequence>MEVPKSFCLWYSFFILAGCVVRLTIAHHQGKCEISRGRHRMGTNHAMLGHSYKNFTLSQAYDCHVKCFEEKCRCRAYQIWQKRCELLDEDRFSAPKDFVNDAEYTYFDMNREFPNLKLCINHCCNQNPCAHGGTCIELCGDAKVKFNCTCPTGYFGRLCHKRRPTSCKEQLENDRRSSSAVYELFDPTTNSFYQVFCDFRSADVIIWTLVESFSFSYKLEFRSETFLNNYPVNQQAFKWKKFRLSWSRMKAIADHSTHVRATCNFDTDGLNYTDYLRAKFSDINVMNFSSHGCKKFEYVNIRGHDCINCTAYFGQNKYWHAHIDSYHGIANCELKSTKARSHPGGEDNFGWYETVNPIHRCTRNNTSTTQWWFGE</sequence>
<evidence type="ECO:0000313" key="6">
    <source>
        <dbReference type="EMBL" id="CAH3030726.1"/>
    </source>
</evidence>
<evidence type="ECO:0000256" key="2">
    <source>
        <dbReference type="PROSITE-ProRule" id="PRU00076"/>
    </source>
</evidence>
<evidence type="ECO:0000256" key="3">
    <source>
        <dbReference type="SAM" id="SignalP"/>
    </source>
</evidence>